<dbReference type="AlphaFoldDB" id="A0A3P4AVN7"/>
<dbReference type="RefSeq" id="WP_124077337.1">
    <property type="nucleotide sequence ID" value="NZ_UWPJ01000005.1"/>
</dbReference>
<protein>
    <recommendedName>
        <fullName evidence="3">ABC-type transport auxiliary lipoprotein component domain-containing protein</fullName>
    </recommendedName>
</protein>
<dbReference type="EMBL" id="UWPJ01000005">
    <property type="protein sequence ID" value="VCU68099.1"/>
    <property type="molecule type" value="Genomic_DNA"/>
</dbReference>
<evidence type="ECO:0000313" key="1">
    <source>
        <dbReference type="EMBL" id="VCU68099.1"/>
    </source>
</evidence>
<dbReference type="Proteomes" id="UP000277294">
    <property type="component" value="Unassembled WGS sequence"/>
</dbReference>
<evidence type="ECO:0000313" key="2">
    <source>
        <dbReference type="Proteomes" id="UP000277294"/>
    </source>
</evidence>
<keyword evidence="2" id="KW-1185">Reference proteome</keyword>
<organism evidence="1 2">
    <name type="scientific">Pigmentiphaga humi</name>
    <dbReference type="NCBI Taxonomy" id="2478468"/>
    <lineage>
        <taxon>Bacteria</taxon>
        <taxon>Pseudomonadati</taxon>
        <taxon>Pseudomonadota</taxon>
        <taxon>Betaproteobacteria</taxon>
        <taxon>Burkholderiales</taxon>
        <taxon>Alcaligenaceae</taxon>
        <taxon>Pigmentiphaga</taxon>
    </lineage>
</organism>
<gene>
    <name evidence="1" type="ORF">PIGHUM_00147</name>
</gene>
<sequence>MIRRSTEREAGWRRAVRSLGLAALLLLAGCAQMDMGQPQVSMDNQLLVRNSRLAPVSVGSFAADPRARAELDEGVKIRTNALRSPFNGSLAAYLRETLLVELKAAGLFSADSPRTVTGVLLESSVDSPVGVGKATLAGRFTVQEAGRATFERTLRAEASWDSPFVGVVAIPIAAGQYEALYRKLIGMLLADQDFRKALTEG</sequence>
<reference evidence="1 2" key="1">
    <citation type="submission" date="2018-10" db="EMBL/GenBank/DDBJ databases">
        <authorList>
            <person name="Criscuolo A."/>
        </authorList>
    </citation>
    <scope>NUCLEOTIDE SEQUENCE [LARGE SCALE GENOMIC DNA]</scope>
    <source>
        <strain evidence="1">DnA1</strain>
    </source>
</reference>
<proteinExistence type="predicted"/>
<name>A0A3P4AVN7_9BURK</name>
<dbReference type="OrthoDB" id="7596528at2"/>
<evidence type="ECO:0008006" key="3">
    <source>
        <dbReference type="Google" id="ProtNLM"/>
    </source>
</evidence>
<accession>A0A3P4AVN7</accession>
<dbReference type="PROSITE" id="PS51257">
    <property type="entry name" value="PROKAR_LIPOPROTEIN"/>
    <property type="match status" value="1"/>
</dbReference>